<evidence type="ECO:0000256" key="1">
    <source>
        <dbReference type="SAM" id="Coils"/>
    </source>
</evidence>
<evidence type="ECO:0000256" key="2">
    <source>
        <dbReference type="SAM" id="MobiDB-lite"/>
    </source>
</evidence>
<evidence type="ECO:0000256" key="3">
    <source>
        <dbReference type="SAM" id="Phobius"/>
    </source>
</evidence>
<protein>
    <submittedName>
        <fullName evidence="4">Uroporphyrinogen-III C-methyltransferase</fullName>
    </submittedName>
</protein>
<comment type="caution">
    <text evidence="4">The sequence shown here is derived from an EMBL/GenBank/DDBJ whole genome shotgun (WGS) entry which is preliminary data.</text>
</comment>
<feature type="compositionally biased region" description="Basic and acidic residues" evidence="2">
    <location>
        <begin position="1"/>
        <end position="12"/>
    </location>
</feature>
<feature type="region of interest" description="Disordered" evidence="2">
    <location>
        <begin position="1"/>
        <end position="134"/>
    </location>
</feature>
<feature type="coiled-coil region" evidence="1">
    <location>
        <begin position="163"/>
        <end position="225"/>
    </location>
</feature>
<feature type="compositionally biased region" description="Low complexity" evidence="2">
    <location>
        <begin position="49"/>
        <end position="68"/>
    </location>
</feature>
<reference evidence="5" key="1">
    <citation type="journal article" date="2019" name="Int. J. Syst. Evol. Microbiol.">
        <title>The Global Catalogue of Microorganisms (GCM) 10K type strain sequencing project: providing services to taxonomists for standard genome sequencing and annotation.</title>
        <authorList>
            <consortium name="The Broad Institute Genomics Platform"/>
            <consortium name="The Broad Institute Genome Sequencing Center for Infectious Disease"/>
            <person name="Wu L."/>
            <person name="Ma J."/>
        </authorList>
    </citation>
    <scope>NUCLEOTIDE SEQUENCE [LARGE SCALE GENOMIC DNA]</scope>
    <source>
        <strain evidence="5">CGMCC 1.13666</strain>
    </source>
</reference>
<keyword evidence="1" id="KW-0175">Coiled coil</keyword>
<feature type="compositionally biased region" description="Gly residues" evidence="2">
    <location>
        <begin position="100"/>
        <end position="110"/>
    </location>
</feature>
<feature type="compositionally biased region" description="Low complexity" evidence="2">
    <location>
        <begin position="90"/>
        <end position="99"/>
    </location>
</feature>
<keyword evidence="3" id="KW-1133">Transmembrane helix</keyword>
<evidence type="ECO:0000313" key="5">
    <source>
        <dbReference type="Proteomes" id="UP001596411"/>
    </source>
</evidence>
<dbReference type="PANTHER" id="PTHR38043:SF1">
    <property type="entry name" value="PROTEIN HEMX"/>
    <property type="match status" value="1"/>
</dbReference>
<feature type="transmembrane region" description="Helical" evidence="3">
    <location>
        <begin position="140"/>
        <end position="160"/>
    </location>
</feature>
<keyword evidence="3" id="KW-0472">Membrane</keyword>
<dbReference type="InterPro" id="IPR007470">
    <property type="entry name" value="HemX"/>
</dbReference>
<dbReference type="RefSeq" id="WP_346061079.1">
    <property type="nucleotide sequence ID" value="NZ_BAAADR010000002.1"/>
</dbReference>
<keyword evidence="5" id="KW-1185">Reference proteome</keyword>
<dbReference type="EMBL" id="JBHSZP010000014">
    <property type="protein sequence ID" value="MFC7089712.1"/>
    <property type="molecule type" value="Genomic_DNA"/>
</dbReference>
<proteinExistence type="predicted"/>
<dbReference type="Proteomes" id="UP001596411">
    <property type="component" value="Unassembled WGS sequence"/>
</dbReference>
<dbReference type="PANTHER" id="PTHR38043">
    <property type="entry name" value="PROTEIN HEMX"/>
    <property type="match status" value="1"/>
</dbReference>
<keyword evidence="3" id="KW-0812">Transmembrane</keyword>
<dbReference type="Pfam" id="PF04375">
    <property type="entry name" value="HemX"/>
    <property type="match status" value="1"/>
</dbReference>
<name>A0ABW2EYK6_9GAMM</name>
<evidence type="ECO:0000313" key="4">
    <source>
        <dbReference type="EMBL" id="MFC7089712.1"/>
    </source>
</evidence>
<gene>
    <name evidence="4" type="ORF">ACFQH5_09130</name>
</gene>
<accession>A0ABW2EYK6</accession>
<sequence length="474" mass="49559">MSKQPHDQDERPAPGAASQDADDQAGEASQAESGKGRSGGRRRRGGQGSQSRAGGAAQGQAAKAAESSTADKASDTPTSGAAASGGGAPGKSTPAKPGAAKGGTGKGGTGKAASGKASGGGQGGTPPGASQGSGGKTGPVALVLVVLLALVGLWLGWMGWQALNEQRERLAAAETELAELRSLGGLEARLSEQAEDNRAALTGEVATLEGEFEAYRGEVNEALDRVLAELAREQSADEREWLHAEAAYLLRLANQRVQLERDPEGAAALLRTADARLNEADNPALLPVRRALASELAALEAVPRVDRTGLYLALDAQQQQLATLPLSQDVEELALEIGNSEAPSGGWREQLGRFAGELSSLVTVRQHDEALEALIAPDQEAYLRQNVRLLIEQAQLALLKEEEALYRASLDEAIALVEGYYATDREGVQSTLTRLAELREREVRPELPDISASQQALSRFIDSRFGGAGEADES</sequence>
<organism evidence="4 5">
    <name type="scientific">Halomonas salifodinae</name>
    <dbReference type="NCBI Taxonomy" id="438745"/>
    <lineage>
        <taxon>Bacteria</taxon>
        <taxon>Pseudomonadati</taxon>
        <taxon>Pseudomonadota</taxon>
        <taxon>Gammaproteobacteria</taxon>
        <taxon>Oceanospirillales</taxon>
        <taxon>Halomonadaceae</taxon>
        <taxon>Halomonas</taxon>
    </lineage>
</organism>
<feature type="compositionally biased region" description="Gly residues" evidence="2">
    <location>
        <begin position="117"/>
        <end position="134"/>
    </location>
</feature>